<gene>
    <name evidence="1" type="ORF">AVEN_159490_1</name>
</gene>
<protein>
    <submittedName>
        <fullName evidence="1">Uncharacterized protein</fullName>
    </submittedName>
</protein>
<keyword evidence="2" id="KW-1185">Reference proteome</keyword>
<organism evidence="1 2">
    <name type="scientific">Araneus ventricosus</name>
    <name type="common">Orbweaver spider</name>
    <name type="synonym">Epeira ventricosa</name>
    <dbReference type="NCBI Taxonomy" id="182803"/>
    <lineage>
        <taxon>Eukaryota</taxon>
        <taxon>Metazoa</taxon>
        <taxon>Ecdysozoa</taxon>
        <taxon>Arthropoda</taxon>
        <taxon>Chelicerata</taxon>
        <taxon>Arachnida</taxon>
        <taxon>Araneae</taxon>
        <taxon>Araneomorphae</taxon>
        <taxon>Entelegynae</taxon>
        <taxon>Araneoidea</taxon>
        <taxon>Araneidae</taxon>
        <taxon>Araneus</taxon>
    </lineage>
</organism>
<accession>A0A4Y2A1G2</accession>
<evidence type="ECO:0000313" key="2">
    <source>
        <dbReference type="Proteomes" id="UP000499080"/>
    </source>
</evidence>
<evidence type="ECO:0000313" key="1">
    <source>
        <dbReference type="EMBL" id="GBL73500.1"/>
    </source>
</evidence>
<proteinExistence type="predicted"/>
<sequence>MIGSPRQVHGHCDQLQNGYHRRMNQSFRRYVPSSFTWPTQRDQQYYSYQGSENQLTYPAASQPRTRGAPNGTSFALTLSSSLHVSF</sequence>
<dbReference type="EMBL" id="BGPR01000003">
    <property type="protein sequence ID" value="GBL73500.1"/>
    <property type="molecule type" value="Genomic_DNA"/>
</dbReference>
<dbReference type="AlphaFoldDB" id="A0A4Y2A1G2"/>
<dbReference type="Proteomes" id="UP000499080">
    <property type="component" value="Unassembled WGS sequence"/>
</dbReference>
<name>A0A4Y2A1G2_ARAVE</name>
<reference evidence="1 2" key="1">
    <citation type="journal article" date="2019" name="Sci. Rep.">
        <title>Orb-weaving spider Araneus ventricosus genome elucidates the spidroin gene catalogue.</title>
        <authorList>
            <person name="Kono N."/>
            <person name="Nakamura H."/>
            <person name="Ohtoshi R."/>
            <person name="Moran D.A.P."/>
            <person name="Shinohara A."/>
            <person name="Yoshida Y."/>
            <person name="Fujiwara M."/>
            <person name="Mori M."/>
            <person name="Tomita M."/>
            <person name="Arakawa K."/>
        </authorList>
    </citation>
    <scope>NUCLEOTIDE SEQUENCE [LARGE SCALE GENOMIC DNA]</scope>
</reference>
<comment type="caution">
    <text evidence="1">The sequence shown here is derived from an EMBL/GenBank/DDBJ whole genome shotgun (WGS) entry which is preliminary data.</text>
</comment>